<dbReference type="GO" id="GO:0009897">
    <property type="term" value="C:external side of plasma membrane"/>
    <property type="evidence" value="ECO:0007669"/>
    <property type="project" value="TreeGrafter"/>
</dbReference>
<dbReference type="InterPro" id="IPR050208">
    <property type="entry name" value="MHC_class-I_related"/>
</dbReference>
<feature type="signal peptide" evidence="2">
    <location>
        <begin position="1"/>
        <end position="22"/>
    </location>
</feature>
<dbReference type="PANTHER" id="PTHR16675">
    <property type="entry name" value="MHC CLASS I-RELATED"/>
    <property type="match status" value="1"/>
</dbReference>
<evidence type="ECO:0000256" key="2">
    <source>
        <dbReference type="SAM" id="SignalP"/>
    </source>
</evidence>
<evidence type="ECO:0000313" key="4">
    <source>
        <dbReference type="EMBL" id="KAK1783960.1"/>
    </source>
</evidence>
<proteinExistence type="predicted"/>
<dbReference type="InterPro" id="IPR011161">
    <property type="entry name" value="MHC_I-like_Ag-recog"/>
</dbReference>
<dbReference type="EMBL" id="JAROKS010000840">
    <property type="protein sequence ID" value="KAK1783960.1"/>
    <property type="molecule type" value="Genomic_DNA"/>
</dbReference>
<keyword evidence="5" id="KW-1185">Reference proteome</keyword>
<keyword evidence="1" id="KW-0325">Glycoprotein</keyword>
<feature type="domain" description="MHC class I-like antigen recognition-like" evidence="3">
    <location>
        <begin position="24"/>
        <end position="110"/>
    </location>
</feature>
<gene>
    <name evidence="4" type="ORF">P4O66_022615</name>
</gene>
<evidence type="ECO:0000256" key="1">
    <source>
        <dbReference type="ARBA" id="ARBA00023180"/>
    </source>
</evidence>
<dbReference type="AlphaFoldDB" id="A0AAD9DIR5"/>
<reference evidence="4" key="1">
    <citation type="submission" date="2023-03" db="EMBL/GenBank/DDBJ databases">
        <title>Electrophorus voltai genome.</title>
        <authorList>
            <person name="Bian C."/>
        </authorList>
    </citation>
    <scope>NUCLEOTIDE SEQUENCE</scope>
    <source>
        <strain evidence="4">CB-2022</strain>
        <tissue evidence="4">Muscle</tissue>
    </source>
</reference>
<dbReference type="PANTHER" id="PTHR16675:SF237">
    <property type="entry name" value="MHC CLASS I ANTIGEN TRANSCRIPT VARIANT 1-RELATED"/>
    <property type="match status" value="1"/>
</dbReference>
<keyword evidence="2" id="KW-0732">Signal</keyword>
<evidence type="ECO:0000259" key="3">
    <source>
        <dbReference type="Pfam" id="PF00129"/>
    </source>
</evidence>
<dbReference type="Gene3D" id="3.30.500.10">
    <property type="entry name" value="MHC class I-like antigen recognition-like"/>
    <property type="match status" value="1"/>
</dbReference>
<sequence>MDYSYAIIKALFVAFSIQLTLAATHSMQYIVTAVTPGISFPEHTEVGLMDGEPFVYYDSNIRKIIPKTEWIKNNEGEDYWDRETKRNQATQETFKANIAIAMSRFNQTKGKKNIWNVYP</sequence>
<evidence type="ECO:0000313" key="5">
    <source>
        <dbReference type="Proteomes" id="UP001239994"/>
    </source>
</evidence>
<dbReference type="GO" id="GO:0005615">
    <property type="term" value="C:extracellular space"/>
    <property type="evidence" value="ECO:0007669"/>
    <property type="project" value="TreeGrafter"/>
</dbReference>
<dbReference type="SUPFAM" id="SSF54452">
    <property type="entry name" value="MHC antigen-recognition domain"/>
    <property type="match status" value="1"/>
</dbReference>
<dbReference type="InterPro" id="IPR011162">
    <property type="entry name" value="MHC_I/II-like_Ag-recog"/>
</dbReference>
<comment type="caution">
    <text evidence="4">The sequence shown here is derived from an EMBL/GenBank/DDBJ whole genome shotgun (WGS) entry which is preliminary data.</text>
</comment>
<protein>
    <recommendedName>
        <fullName evidence="3">MHC class I-like antigen recognition-like domain-containing protein</fullName>
    </recommendedName>
</protein>
<dbReference type="InterPro" id="IPR037055">
    <property type="entry name" value="MHC_I-like_Ag-recog_sf"/>
</dbReference>
<accession>A0AAD9DIR5</accession>
<feature type="chain" id="PRO_5041904557" description="MHC class I-like antigen recognition-like domain-containing protein" evidence="2">
    <location>
        <begin position="23"/>
        <end position="119"/>
    </location>
</feature>
<dbReference type="Proteomes" id="UP001239994">
    <property type="component" value="Unassembled WGS sequence"/>
</dbReference>
<dbReference type="GO" id="GO:0006955">
    <property type="term" value="P:immune response"/>
    <property type="evidence" value="ECO:0007669"/>
    <property type="project" value="TreeGrafter"/>
</dbReference>
<organism evidence="4 5">
    <name type="scientific">Electrophorus voltai</name>
    <dbReference type="NCBI Taxonomy" id="2609070"/>
    <lineage>
        <taxon>Eukaryota</taxon>
        <taxon>Metazoa</taxon>
        <taxon>Chordata</taxon>
        <taxon>Craniata</taxon>
        <taxon>Vertebrata</taxon>
        <taxon>Euteleostomi</taxon>
        <taxon>Actinopterygii</taxon>
        <taxon>Neopterygii</taxon>
        <taxon>Teleostei</taxon>
        <taxon>Ostariophysi</taxon>
        <taxon>Gymnotiformes</taxon>
        <taxon>Gymnotoidei</taxon>
        <taxon>Gymnotidae</taxon>
        <taxon>Electrophorus</taxon>
    </lineage>
</organism>
<dbReference type="Pfam" id="PF00129">
    <property type="entry name" value="MHC_I"/>
    <property type="match status" value="1"/>
</dbReference>
<name>A0AAD9DIR5_9TELE</name>